<dbReference type="Proteomes" id="UP000184241">
    <property type="component" value="Unassembled WGS sequence"/>
</dbReference>
<evidence type="ECO:0000313" key="3">
    <source>
        <dbReference type="Proteomes" id="UP000184241"/>
    </source>
</evidence>
<dbReference type="AlphaFoldDB" id="A0A1M5SYJ5"/>
<accession>A0A1M5SYJ5</accession>
<name>A0A1M5SYJ5_9CLOT</name>
<dbReference type="CDD" id="cd04301">
    <property type="entry name" value="NAT_SF"/>
    <property type="match status" value="1"/>
</dbReference>
<proteinExistence type="predicted"/>
<keyword evidence="2" id="KW-0808">Transferase</keyword>
<organism evidence="2 3">
    <name type="scientific">Clostridium intestinale DSM 6191</name>
    <dbReference type="NCBI Taxonomy" id="1121320"/>
    <lineage>
        <taxon>Bacteria</taxon>
        <taxon>Bacillati</taxon>
        <taxon>Bacillota</taxon>
        <taxon>Clostridia</taxon>
        <taxon>Eubacteriales</taxon>
        <taxon>Clostridiaceae</taxon>
        <taxon>Clostridium</taxon>
    </lineage>
</organism>
<dbReference type="Gene3D" id="3.40.630.30">
    <property type="match status" value="1"/>
</dbReference>
<dbReference type="InterPro" id="IPR000182">
    <property type="entry name" value="GNAT_dom"/>
</dbReference>
<dbReference type="GO" id="GO:0016747">
    <property type="term" value="F:acyltransferase activity, transferring groups other than amino-acyl groups"/>
    <property type="evidence" value="ECO:0007669"/>
    <property type="project" value="InterPro"/>
</dbReference>
<protein>
    <submittedName>
        <fullName evidence="2">Protein N-acetyltransferase, RimJ/RimL family</fullName>
    </submittedName>
</protein>
<gene>
    <name evidence="2" type="ORF">SAMN02745941_00055</name>
</gene>
<reference evidence="2 3" key="1">
    <citation type="submission" date="2016-11" db="EMBL/GenBank/DDBJ databases">
        <authorList>
            <person name="Jaros S."/>
            <person name="Januszkiewicz K."/>
            <person name="Wedrychowicz H."/>
        </authorList>
    </citation>
    <scope>NUCLEOTIDE SEQUENCE [LARGE SCALE GENOMIC DNA]</scope>
    <source>
        <strain evidence="2 3">DSM 6191</strain>
    </source>
</reference>
<sequence length="170" mass="20189">MIRIELIEEEDFNKVIEWNLDKTSDFLLQWAGESYKYPLTLEQIKEHYYNNIKNNVHDMYKIIWNDNNEIIGTVELAERDKENKMGRVSRFLIGDERYRGNGLGTEVLKKITQIGFEKFSFDKITLGVFEHNIGAIKCYEKAGFKKQKFIEKAKKGSDGYWNLFEMEILR</sequence>
<dbReference type="PROSITE" id="PS51186">
    <property type="entry name" value="GNAT"/>
    <property type="match status" value="1"/>
</dbReference>
<dbReference type="RefSeq" id="WP_073015717.1">
    <property type="nucleotide sequence ID" value="NZ_FQXU01000003.1"/>
</dbReference>
<dbReference type="EMBL" id="FQXU01000003">
    <property type="protein sequence ID" value="SHH43549.1"/>
    <property type="molecule type" value="Genomic_DNA"/>
</dbReference>
<dbReference type="SUPFAM" id="SSF55729">
    <property type="entry name" value="Acyl-CoA N-acyltransferases (Nat)"/>
    <property type="match status" value="1"/>
</dbReference>
<evidence type="ECO:0000313" key="2">
    <source>
        <dbReference type="EMBL" id="SHH43549.1"/>
    </source>
</evidence>
<dbReference type="InterPro" id="IPR016181">
    <property type="entry name" value="Acyl_CoA_acyltransferase"/>
</dbReference>
<dbReference type="Pfam" id="PF00583">
    <property type="entry name" value="Acetyltransf_1"/>
    <property type="match status" value="1"/>
</dbReference>
<feature type="domain" description="N-acetyltransferase" evidence="1">
    <location>
        <begin position="2"/>
        <end position="167"/>
    </location>
</feature>
<evidence type="ECO:0000259" key="1">
    <source>
        <dbReference type="PROSITE" id="PS51186"/>
    </source>
</evidence>
<dbReference type="PANTHER" id="PTHR43415">
    <property type="entry name" value="SPERMIDINE N(1)-ACETYLTRANSFERASE"/>
    <property type="match status" value="1"/>
</dbReference>
<dbReference type="PANTHER" id="PTHR43415:SF5">
    <property type="entry name" value="ACETYLTRANSFERASE"/>
    <property type="match status" value="1"/>
</dbReference>